<evidence type="ECO:0000313" key="2">
    <source>
        <dbReference type="Proteomes" id="UP001396334"/>
    </source>
</evidence>
<organism evidence="1 2">
    <name type="scientific">Hibiscus sabdariffa</name>
    <name type="common">roselle</name>
    <dbReference type="NCBI Taxonomy" id="183260"/>
    <lineage>
        <taxon>Eukaryota</taxon>
        <taxon>Viridiplantae</taxon>
        <taxon>Streptophyta</taxon>
        <taxon>Embryophyta</taxon>
        <taxon>Tracheophyta</taxon>
        <taxon>Spermatophyta</taxon>
        <taxon>Magnoliopsida</taxon>
        <taxon>eudicotyledons</taxon>
        <taxon>Gunneridae</taxon>
        <taxon>Pentapetalae</taxon>
        <taxon>rosids</taxon>
        <taxon>malvids</taxon>
        <taxon>Malvales</taxon>
        <taxon>Malvaceae</taxon>
        <taxon>Malvoideae</taxon>
        <taxon>Hibiscus</taxon>
    </lineage>
</organism>
<evidence type="ECO:0000313" key="1">
    <source>
        <dbReference type="EMBL" id="KAK9010980.1"/>
    </source>
</evidence>
<sequence>MEFRYIRRNGNTVADTMVKAFFSARRLRLYISSVSNESLGAFLSQKNGDGRKQAKQGFLLSFRVKKGKQTIRSSTLFQFSYRVAIDPMWIGDSLSAQPAKTFMSIGALFCTHICSVAVIGLEESQALLDKGIAEFSLSDNLQTEAEKLQGPRPFIGLIKRERNKERKMRKDIRRALAHILPKSCDKLFQKLALMGDSFFRIALTSQLKVHWCALAEWSSPAQARRLAPSFSYCAGRPGRARLGSYVSGVRSDQPATGLWNKELSKGQEIDRRTWPKSVLCSIQLRRLAGWKGLLYAVCLSLLSLLLAK</sequence>
<keyword evidence="2" id="KW-1185">Reference proteome</keyword>
<dbReference type="Proteomes" id="UP001396334">
    <property type="component" value="Unassembled WGS sequence"/>
</dbReference>
<protein>
    <recommendedName>
        <fullName evidence="3">RNase H type-1 domain-containing protein</fullName>
    </recommendedName>
</protein>
<proteinExistence type="predicted"/>
<reference evidence="1 2" key="1">
    <citation type="journal article" date="2024" name="G3 (Bethesda)">
        <title>Genome assembly of Hibiscus sabdariffa L. provides insights into metabolisms of medicinal natural products.</title>
        <authorList>
            <person name="Kim T."/>
        </authorList>
    </citation>
    <scope>NUCLEOTIDE SEQUENCE [LARGE SCALE GENOMIC DNA]</scope>
    <source>
        <strain evidence="1">TK-2024</strain>
        <tissue evidence="1">Old leaves</tissue>
    </source>
</reference>
<dbReference type="EMBL" id="JBBPBN010000023">
    <property type="protein sequence ID" value="KAK9010980.1"/>
    <property type="molecule type" value="Genomic_DNA"/>
</dbReference>
<accession>A0ABR2RDE6</accession>
<gene>
    <name evidence="1" type="ORF">V6N11_043841</name>
</gene>
<evidence type="ECO:0008006" key="3">
    <source>
        <dbReference type="Google" id="ProtNLM"/>
    </source>
</evidence>
<comment type="caution">
    <text evidence="1">The sequence shown here is derived from an EMBL/GenBank/DDBJ whole genome shotgun (WGS) entry which is preliminary data.</text>
</comment>
<name>A0ABR2RDE6_9ROSI</name>